<dbReference type="SUPFAM" id="SSF159888">
    <property type="entry name" value="YdhG-like"/>
    <property type="match status" value="1"/>
</dbReference>
<feature type="domain" description="YdhG-like" evidence="1">
    <location>
        <begin position="25"/>
        <end position="130"/>
    </location>
</feature>
<reference evidence="2 3" key="1">
    <citation type="submission" date="2023-11" db="EMBL/GenBank/DDBJ databases">
        <title>Paucibacter sp. nov., isolated from fresh soil in Korea.</title>
        <authorList>
            <person name="Le N.T.T."/>
        </authorList>
    </citation>
    <scope>NUCLEOTIDE SEQUENCE [LARGE SCALE GENOMIC DNA]</scope>
    <source>
        <strain evidence="2 3">R3-3</strain>
    </source>
</reference>
<name>A0ABU5DRI8_9BURK</name>
<comment type="caution">
    <text evidence="2">The sequence shown here is derived from an EMBL/GenBank/DDBJ whole genome shotgun (WGS) entry which is preliminary data.</text>
</comment>
<sequence length="135" mass="14245">MAENKTRATAIGPDGYISAITDESRRRDCEALLALMSKASGHPAVMWGTAIVGFGRYQYPLASGKMGEICAVGFSSRAKDISIYGVAGTAGAEELLAQLGKHKLGKGCLYVSRLEDVDGKVLEKLVSRAVAAKHS</sequence>
<evidence type="ECO:0000259" key="1">
    <source>
        <dbReference type="Pfam" id="PF08818"/>
    </source>
</evidence>
<proteinExistence type="predicted"/>
<evidence type="ECO:0000313" key="3">
    <source>
        <dbReference type="Proteomes" id="UP001285263"/>
    </source>
</evidence>
<organism evidence="2 3">
    <name type="scientific">Roseateles agri</name>
    <dbReference type="NCBI Taxonomy" id="3098619"/>
    <lineage>
        <taxon>Bacteria</taxon>
        <taxon>Pseudomonadati</taxon>
        <taxon>Pseudomonadota</taxon>
        <taxon>Betaproteobacteria</taxon>
        <taxon>Burkholderiales</taxon>
        <taxon>Sphaerotilaceae</taxon>
        <taxon>Roseateles</taxon>
    </lineage>
</organism>
<dbReference type="Proteomes" id="UP001285263">
    <property type="component" value="Unassembled WGS sequence"/>
</dbReference>
<accession>A0ABU5DRI8</accession>
<keyword evidence="3" id="KW-1185">Reference proteome</keyword>
<evidence type="ECO:0000313" key="2">
    <source>
        <dbReference type="EMBL" id="MDY0748260.1"/>
    </source>
</evidence>
<dbReference type="InterPro" id="IPR014922">
    <property type="entry name" value="YdhG-like"/>
</dbReference>
<protein>
    <submittedName>
        <fullName evidence="2">DUF1801 domain-containing protein</fullName>
    </submittedName>
</protein>
<gene>
    <name evidence="2" type="ORF">SNE35_27430</name>
</gene>
<dbReference type="RefSeq" id="WP_320426232.1">
    <property type="nucleotide sequence ID" value="NZ_JAXCLA010000010.1"/>
</dbReference>
<dbReference type="EMBL" id="JAXCLA010000010">
    <property type="protein sequence ID" value="MDY0748260.1"/>
    <property type="molecule type" value="Genomic_DNA"/>
</dbReference>
<dbReference type="Pfam" id="PF08818">
    <property type="entry name" value="DUF1801"/>
    <property type="match status" value="1"/>
</dbReference>